<organism evidence="1 2">
    <name type="scientific">Paramuricea clavata</name>
    <name type="common">Red gorgonian</name>
    <name type="synonym">Violescent sea-whip</name>
    <dbReference type="NCBI Taxonomy" id="317549"/>
    <lineage>
        <taxon>Eukaryota</taxon>
        <taxon>Metazoa</taxon>
        <taxon>Cnidaria</taxon>
        <taxon>Anthozoa</taxon>
        <taxon>Octocorallia</taxon>
        <taxon>Malacalcyonacea</taxon>
        <taxon>Plexauridae</taxon>
        <taxon>Paramuricea</taxon>
    </lineage>
</organism>
<feature type="non-terminal residue" evidence="1">
    <location>
        <position position="162"/>
    </location>
</feature>
<keyword evidence="2" id="KW-1185">Reference proteome</keyword>
<evidence type="ECO:0000313" key="1">
    <source>
        <dbReference type="EMBL" id="CAB4040648.1"/>
    </source>
</evidence>
<protein>
    <submittedName>
        <fullName evidence="1">FAS-associated factor 1</fullName>
    </submittedName>
</protein>
<dbReference type="GO" id="GO:0005783">
    <property type="term" value="C:endoplasmic reticulum"/>
    <property type="evidence" value="ECO:0007669"/>
    <property type="project" value="TreeGrafter"/>
</dbReference>
<name>A0A6S7KAE6_PARCT</name>
<dbReference type="PANTHER" id="PTHR23322:SF96">
    <property type="entry name" value="FAS-ASSOCIATED FACTOR 1"/>
    <property type="match status" value="1"/>
</dbReference>
<dbReference type="PANTHER" id="PTHR23322">
    <property type="entry name" value="FAS-ASSOCIATED PROTEIN"/>
    <property type="match status" value="1"/>
</dbReference>
<dbReference type="OrthoDB" id="1920064at2759"/>
<comment type="caution">
    <text evidence="1">The sequence shown here is derived from an EMBL/GenBank/DDBJ whole genome shotgun (WGS) entry which is preliminary data.</text>
</comment>
<evidence type="ECO:0000313" key="2">
    <source>
        <dbReference type="Proteomes" id="UP001152795"/>
    </source>
</evidence>
<dbReference type="EMBL" id="CACRXK020027066">
    <property type="protein sequence ID" value="CAB4040648.1"/>
    <property type="molecule type" value="Genomic_DNA"/>
</dbReference>
<dbReference type="InterPro" id="IPR050730">
    <property type="entry name" value="UBX_domain-protein"/>
</dbReference>
<dbReference type="InterPro" id="IPR049483">
    <property type="entry name" value="FAF1_2-like_UAS"/>
</dbReference>
<dbReference type="InterPro" id="IPR006577">
    <property type="entry name" value="UAS"/>
</dbReference>
<dbReference type="Gene3D" id="3.40.30.10">
    <property type="entry name" value="Glutaredoxin"/>
    <property type="match status" value="1"/>
</dbReference>
<sequence>RWPLLLYLHHDSSILTNVFCSQILCVENVVSYISENFTSWAWDMSHDTNRTLLYDIVTQKCGSGVADTVRAFLAAQYPLMVVIMKNRSSLEVSAVIQGHSTLNEVMTTLLNAREVFEQSRSVDIRDEVFKVFEKSLNCVKKRRKSLKVFKFFGECLIIRFPS</sequence>
<dbReference type="GO" id="GO:0036503">
    <property type="term" value="P:ERAD pathway"/>
    <property type="evidence" value="ECO:0007669"/>
    <property type="project" value="TreeGrafter"/>
</dbReference>
<dbReference type="SMART" id="SM00594">
    <property type="entry name" value="UAS"/>
    <property type="match status" value="1"/>
</dbReference>
<dbReference type="AlphaFoldDB" id="A0A6S7KAE6"/>
<proteinExistence type="predicted"/>
<reference evidence="1" key="1">
    <citation type="submission" date="2020-04" db="EMBL/GenBank/DDBJ databases">
        <authorList>
            <person name="Alioto T."/>
            <person name="Alioto T."/>
            <person name="Gomez Garrido J."/>
        </authorList>
    </citation>
    <scope>NUCLEOTIDE SEQUENCE</scope>
    <source>
        <strain evidence="1">A484AB</strain>
    </source>
</reference>
<dbReference type="GO" id="GO:0005634">
    <property type="term" value="C:nucleus"/>
    <property type="evidence" value="ECO:0007669"/>
    <property type="project" value="TreeGrafter"/>
</dbReference>
<dbReference type="Pfam" id="PF21021">
    <property type="entry name" value="FAF1"/>
    <property type="match status" value="1"/>
</dbReference>
<gene>
    <name evidence="1" type="ORF">PACLA_8A029806</name>
</gene>
<dbReference type="Proteomes" id="UP001152795">
    <property type="component" value="Unassembled WGS sequence"/>
</dbReference>
<dbReference type="GO" id="GO:0043130">
    <property type="term" value="F:ubiquitin binding"/>
    <property type="evidence" value="ECO:0007669"/>
    <property type="project" value="TreeGrafter"/>
</dbReference>
<accession>A0A6S7KAE6</accession>